<protein>
    <submittedName>
        <fullName evidence="6">LysR family transcriptional regulator</fullName>
    </submittedName>
</protein>
<dbReference type="Proteomes" id="UP000824106">
    <property type="component" value="Unassembled WGS sequence"/>
</dbReference>
<evidence type="ECO:0000256" key="2">
    <source>
        <dbReference type="ARBA" id="ARBA00023015"/>
    </source>
</evidence>
<proteinExistence type="inferred from homology"/>
<comment type="similarity">
    <text evidence="1">Belongs to the LysR transcriptional regulatory family.</text>
</comment>
<dbReference type="Pfam" id="PF03466">
    <property type="entry name" value="LysR_substrate"/>
    <property type="match status" value="1"/>
</dbReference>
<dbReference type="SUPFAM" id="SSF53850">
    <property type="entry name" value="Periplasmic binding protein-like II"/>
    <property type="match status" value="1"/>
</dbReference>
<dbReference type="InterPro" id="IPR036390">
    <property type="entry name" value="WH_DNA-bd_sf"/>
</dbReference>
<dbReference type="AlphaFoldDB" id="A0A9D2G188"/>
<feature type="domain" description="HTH lysR-type" evidence="5">
    <location>
        <begin position="1"/>
        <end position="59"/>
    </location>
</feature>
<dbReference type="PROSITE" id="PS50931">
    <property type="entry name" value="HTH_LYSR"/>
    <property type="match status" value="1"/>
</dbReference>
<organism evidence="6 7">
    <name type="scientific">Candidatus Atopostipes pullistercoris</name>
    <dbReference type="NCBI Taxonomy" id="2838467"/>
    <lineage>
        <taxon>Bacteria</taxon>
        <taxon>Bacillati</taxon>
        <taxon>Bacillota</taxon>
        <taxon>Bacilli</taxon>
        <taxon>Lactobacillales</taxon>
        <taxon>Carnobacteriaceae</taxon>
        <taxon>Atopostipes</taxon>
    </lineage>
</organism>
<dbReference type="InterPro" id="IPR000847">
    <property type="entry name" value="LysR_HTH_N"/>
</dbReference>
<dbReference type="InterPro" id="IPR036388">
    <property type="entry name" value="WH-like_DNA-bd_sf"/>
</dbReference>
<dbReference type="PANTHER" id="PTHR30126:SF40">
    <property type="entry name" value="HTH-TYPE TRANSCRIPTIONAL REGULATOR GLTR"/>
    <property type="match status" value="1"/>
</dbReference>
<reference evidence="6" key="2">
    <citation type="submission" date="2021-04" db="EMBL/GenBank/DDBJ databases">
        <authorList>
            <person name="Gilroy R."/>
        </authorList>
    </citation>
    <scope>NUCLEOTIDE SEQUENCE</scope>
    <source>
        <strain evidence="6">CHK169-4300</strain>
    </source>
</reference>
<reference evidence="6" key="1">
    <citation type="journal article" date="2021" name="PeerJ">
        <title>Extensive microbial diversity within the chicken gut microbiome revealed by metagenomics and culture.</title>
        <authorList>
            <person name="Gilroy R."/>
            <person name="Ravi A."/>
            <person name="Getino M."/>
            <person name="Pursley I."/>
            <person name="Horton D.L."/>
            <person name="Alikhan N.F."/>
            <person name="Baker D."/>
            <person name="Gharbi K."/>
            <person name="Hall N."/>
            <person name="Watson M."/>
            <person name="Adriaenssens E.M."/>
            <person name="Foster-Nyarko E."/>
            <person name="Jarju S."/>
            <person name="Secka A."/>
            <person name="Antonio M."/>
            <person name="Oren A."/>
            <person name="Chaudhuri R.R."/>
            <person name="La Ragione R."/>
            <person name="Hildebrand F."/>
            <person name="Pallen M.J."/>
        </authorList>
    </citation>
    <scope>NUCLEOTIDE SEQUENCE</scope>
    <source>
        <strain evidence="6">CHK169-4300</strain>
    </source>
</reference>
<dbReference type="SUPFAM" id="SSF46785">
    <property type="entry name" value="Winged helix' DNA-binding domain"/>
    <property type="match status" value="1"/>
</dbReference>
<dbReference type="Gene3D" id="3.40.190.290">
    <property type="match status" value="1"/>
</dbReference>
<accession>A0A9D2G188</accession>
<dbReference type="GO" id="GO:0003700">
    <property type="term" value="F:DNA-binding transcription factor activity"/>
    <property type="evidence" value="ECO:0007669"/>
    <property type="project" value="InterPro"/>
</dbReference>
<gene>
    <name evidence="6" type="ORF">H9808_00535</name>
</gene>
<dbReference type="PANTHER" id="PTHR30126">
    <property type="entry name" value="HTH-TYPE TRANSCRIPTIONAL REGULATOR"/>
    <property type="match status" value="1"/>
</dbReference>
<comment type="caution">
    <text evidence="6">The sequence shown here is derived from an EMBL/GenBank/DDBJ whole genome shotgun (WGS) entry which is preliminary data.</text>
</comment>
<evidence type="ECO:0000256" key="3">
    <source>
        <dbReference type="ARBA" id="ARBA00023125"/>
    </source>
</evidence>
<keyword evidence="2" id="KW-0805">Transcription regulation</keyword>
<keyword evidence="4" id="KW-0804">Transcription</keyword>
<evidence type="ECO:0000313" key="7">
    <source>
        <dbReference type="Proteomes" id="UP000824106"/>
    </source>
</evidence>
<sequence length="298" mass="33948">MLINPRIITFLTLAETLNYTHTAQRLNLSQPAVTKHVQALEEEFETKLIIYENKQVQLTDKGKELIPYLTSLVKLNQMTMEIFHTEEEHVRIHLGVCLTLGNYFINDIIESFYNAYPKIELVVYVENTKTLEDMLSKNKIDIALSLGPTTQLNLNTKTLKEQEMVFIVSKNNPLLGQTLSIEDLTDKKIYLREEGAGVRDVFLLHLNKYSLSLEDFSIVKTAGSIELVKQLISISDGIAPIYKISVEKELENGSLKILPVEDFKMSYPLTILTPKNKALSGTTQLLINHLITFIHKKL</sequence>
<dbReference type="GO" id="GO:0000976">
    <property type="term" value="F:transcription cis-regulatory region binding"/>
    <property type="evidence" value="ECO:0007669"/>
    <property type="project" value="TreeGrafter"/>
</dbReference>
<dbReference type="InterPro" id="IPR005119">
    <property type="entry name" value="LysR_subst-bd"/>
</dbReference>
<dbReference type="Gene3D" id="1.10.10.10">
    <property type="entry name" value="Winged helix-like DNA-binding domain superfamily/Winged helix DNA-binding domain"/>
    <property type="match status" value="1"/>
</dbReference>
<name>A0A9D2G188_9LACT</name>
<evidence type="ECO:0000259" key="5">
    <source>
        <dbReference type="PROSITE" id="PS50931"/>
    </source>
</evidence>
<dbReference type="Pfam" id="PF00126">
    <property type="entry name" value="HTH_1"/>
    <property type="match status" value="1"/>
</dbReference>
<dbReference type="EMBL" id="DXAZ01000007">
    <property type="protein sequence ID" value="HIZ70255.1"/>
    <property type="molecule type" value="Genomic_DNA"/>
</dbReference>
<evidence type="ECO:0000256" key="4">
    <source>
        <dbReference type="ARBA" id="ARBA00023163"/>
    </source>
</evidence>
<evidence type="ECO:0000313" key="6">
    <source>
        <dbReference type="EMBL" id="HIZ70255.1"/>
    </source>
</evidence>
<keyword evidence="3" id="KW-0238">DNA-binding</keyword>
<dbReference type="PRINTS" id="PR00039">
    <property type="entry name" value="HTHLYSR"/>
</dbReference>
<evidence type="ECO:0000256" key="1">
    <source>
        <dbReference type="ARBA" id="ARBA00009437"/>
    </source>
</evidence>